<comment type="caution">
    <text evidence="3">The sequence shown here is derived from an EMBL/GenBank/DDBJ whole genome shotgun (WGS) entry which is preliminary data.</text>
</comment>
<keyword evidence="4" id="KW-1185">Reference proteome</keyword>
<evidence type="ECO:0000313" key="4">
    <source>
        <dbReference type="Proteomes" id="UP000655868"/>
    </source>
</evidence>
<proteinExistence type="predicted"/>
<feature type="region of interest" description="Disordered" evidence="1">
    <location>
        <begin position="165"/>
        <end position="187"/>
    </location>
</feature>
<accession>A0A934NVL5</accession>
<feature type="domain" description="Transcription regulator HTH AraC- type ligand binding" evidence="2">
    <location>
        <begin position="25"/>
        <end position="173"/>
    </location>
</feature>
<protein>
    <recommendedName>
        <fullName evidence="2">Transcription regulator HTH AraC- type ligand binding domain-containing protein</fullName>
    </recommendedName>
</protein>
<gene>
    <name evidence="3" type="ORF">JGU71_24030</name>
</gene>
<name>A0A934NVL5_9NOCA</name>
<dbReference type="AlphaFoldDB" id="A0A934NVL5"/>
<sequence>MAVAFDTDALDLRERMDAVVSVFQDVSAPAHVAREQRDVDPRVRMDLWDLGDVELFRGEMGGIRLRRTMTQIARAPAGVLAIALQEAGTGRHEQRDIQRVLNRGDLLITHLDSPYDHLFTGHGACQVLHIGVEQLDLPFELVYRVAVDPRISPLARTMAQHITDTAAASTGSARSPQPNSALPQSNSLVRCFSPRPATNAPVATRSRQFCQLASIPISSNI</sequence>
<evidence type="ECO:0000313" key="3">
    <source>
        <dbReference type="EMBL" id="MBJ8341960.1"/>
    </source>
</evidence>
<dbReference type="EMBL" id="JAEMNV010000009">
    <property type="protein sequence ID" value="MBJ8341960.1"/>
    <property type="molecule type" value="Genomic_DNA"/>
</dbReference>
<evidence type="ECO:0000259" key="2">
    <source>
        <dbReference type="Pfam" id="PF14525"/>
    </source>
</evidence>
<dbReference type="Proteomes" id="UP000655868">
    <property type="component" value="Unassembled WGS sequence"/>
</dbReference>
<organism evidence="3 4">
    <name type="scientific">Antrihabitans stalagmiti</name>
    <dbReference type="NCBI Taxonomy" id="2799499"/>
    <lineage>
        <taxon>Bacteria</taxon>
        <taxon>Bacillati</taxon>
        <taxon>Actinomycetota</taxon>
        <taxon>Actinomycetes</taxon>
        <taxon>Mycobacteriales</taxon>
        <taxon>Nocardiaceae</taxon>
        <taxon>Antrihabitans</taxon>
    </lineage>
</organism>
<reference evidence="3" key="1">
    <citation type="submission" date="2020-12" db="EMBL/GenBank/DDBJ databases">
        <title>Antrihabitans popcorni sp. nov. and Antrihabitans auranticaus sp. nov., isolated from a larva cave.</title>
        <authorList>
            <person name="Lee S.D."/>
            <person name="Kim I.S."/>
        </authorList>
    </citation>
    <scope>NUCLEOTIDE SEQUENCE</scope>
    <source>
        <strain evidence="3">YC3-6</strain>
    </source>
</reference>
<dbReference type="Pfam" id="PF14525">
    <property type="entry name" value="AraC_binding_2"/>
    <property type="match status" value="1"/>
</dbReference>
<dbReference type="InterPro" id="IPR035418">
    <property type="entry name" value="AraC-bd_2"/>
</dbReference>
<dbReference type="RefSeq" id="WP_199707102.1">
    <property type="nucleotide sequence ID" value="NZ_JAEMNV010000009.1"/>
</dbReference>
<evidence type="ECO:0000256" key="1">
    <source>
        <dbReference type="SAM" id="MobiDB-lite"/>
    </source>
</evidence>